<dbReference type="OrthoDB" id="5566667at2759"/>
<dbReference type="InterPro" id="IPR049372">
    <property type="entry name" value="PPP1R21_C"/>
</dbReference>
<keyword evidence="1" id="KW-0175">Coiled coil</keyword>
<gene>
    <name evidence="3" type="ORF">EVAR_42873_1</name>
</gene>
<keyword evidence="4" id="KW-1185">Reference proteome</keyword>
<dbReference type="AlphaFoldDB" id="A0A4C1YH28"/>
<sequence>MSNAGHAEAPRVSRRASGRVFARHATGSHLSRRLLQTYFLMTTVLWVCRLEEELQSTARNYEQQLGALSEHVAALSEKLAHQHDTAQRLQHQLRRK</sequence>
<evidence type="ECO:0000256" key="1">
    <source>
        <dbReference type="SAM" id="Coils"/>
    </source>
</evidence>
<dbReference type="EMBL" id="BGZK01001202">
    <property type="protein sequence ID" value="GBP74294.1"/>
    <property type="molecule type" value="Genomic_DNA"/>
</dbReference>
<name>A0A4C1YH28_EUMVA</name>
<organism evidence="3 4">
    <name type="scientific">Eumeta variegata</name>
    <name type="common">Bagworm moth</name>
    <name type="synonym">Eumeta japonica</name>
    <dbReference type="NCBI Taxonomy" id="151549"/>
    <lineage>
        <taxon>Eukaryota</taxon>
        <taxon>Metazoa</taxon>
        <taxon>Ecdysozoa</taxon>
        <taxon>Arthropoda</taxon>
        <taxon>Hexapoda</taxon>
        <taxon>Insecta</taxon>
        <taxon>Pterygota</taxon>
        <taxon>Neoptera</taxon>
        <taxon>Endopterygota</taxon>
        <taxon>Lepidoptera</taxon>
        <taxon>Glossata</taxon>
        <taxon>Ditrysia</taxon>
        <taxon>Tineoidea</taxon>
        <taxon>Psychidae</taxon>
        <taxon>Oiketicinae</taxon>
        <taxon>Eumeta</taxon>
    </lineage>
</organism>
<feature type="coiled-coil region" evidence="1">
    <location>
        <begin position="51"/>
        <end position="78"/>
    </location>
</feature>
<accession>A0A4C1YH28</accession>
<comment type="caution">
    <text evidence="3">The sequence shown here is derived from an EMBL/GenBank/DDBJ whole genome shotgun (WGS) entry which is preliminary data.</text>
</comment>
<evidence type="ECO:0000259" key="2">
    <source>
        <dbReference type="Pfam" id="PF21636"/>
    </source>
</evidence>
<proteinExistence type="predicted"/>
<evidence type="ECO:0000313" key="4">
    <source>
        <dbReference type="Proteomes" id="UP000299102"/>
    </source>
</evidence>
<dbReference type="Pfam" id="PF21636">
    <property type="entry name" value="PPP1R21_C"/>
    <property type="match status" value="1"/>
</dbReference>
<evidence type="ECO:0000313" key="3">
    <source>
        <dbReference type="EMBL" id="GBP74294.1"/>
    </source>
</evidence>
<feature type="domain" description="Protein phosphatase 1 regulatory subunit 21 C-terminal" evidence="2">
    <location>
        <begin position="44"/>
        <end position="89"/>
    </location>
</feature>
<protein>
    <recommendedName>
        <fullName evidence="2">Protein phosphatase 1 regulatory subunit 21 C-terminal domain-containing protein</fullName>
    </recommendedName>
</protein>
<dbReference type="Proteomes" id="UP000299102">
    <property type="component" value="Unassembled WGS sequence"/>
</dbReference>
<reference evidence="3 4" key="1">
    <citation type="journal article" date="2019" name="Commun. Biol.">
        <title>The bagworm genome reveals a unique fibroin gene that provides high tensile strength.</title>
        <authorList>
            <person name="Kono N."/>
            <person name="Nakamura H."/>
            <person name="Ohtoshi R."/>
            <person name="Tomita M."/>
            <person name="Numata K."/>
            <person name="Arakawa K."/>
        </authorList>
    </citation>
    <scope>NUCLEOTIDE SEQUENCE [LARGE SCALE GENOMIC DNA]</scope>
</reference>